<accession>A0A0M8ZXB5</accession>
<evidence type="ECO:0000313" key="2">
    <source>
        <dbReference type="Proteomes" id="UP000053105"/>
    </source>
</evidence>
<keyword evidence="2" id="KW-1185">Reference proteome</keyword>
<gene>
    <name evidence="1" type="ORF">WN51_03796</name>
</gene>
<reference evidence="1 2" key="1">
    <citation type="submission" date="2015-07" db="EMBL/GenBank/DDBJ databases">
        <title>The genome of Melipona quadrifasciata.</title>
        <authorList>
            <person name="Pan H."/>
            <person name="Kapheim K."/>
        </authorList>
    </citation>
    <scope>NUCLEOTIDE SEQUENCE [LARGE SCALE GENOMIC DNA]</scope>
    <source>
        <strain evidence="1">0111107301</strain>
        <tissue evidence="1">Whole body</tissue>
    </source>
</reference>
<dbReference type="AlphaFoldDB" id="A0A0M8ZXB5"/>
<sequence>MEGNLGKQRRQSTELQIADWNKMERPRFRIFKNSLCKFTNLMDDGTLTKVQFITEKLNVCRIYLYLVISSVTWNLKRICENIRTLAAENLVTVRNNKQTVDFYAFVKNLMTQNCAQNAHDEIFRVQCSS</sequence>
<protein>
    <submittedName>
        <fullName evidence="1">Uncharacterized protein</fullName>
    </submittedName>
</protein>
<dbReference type="EMBL" id="KQ435836">
    <property type="protein sequence ID" value="KOX71489.1"/>
    <property type="molecule type" value="Genomic_DNA"/>
</dbReference>
<name>A0A0M8ZXB5_9HYME</name>
<proteinExistence type="predicted"/>
<organism evidence="1 2">
    <name type="scientific">Melipona quadrifasciata</name>
    <dbReference type="NCBI Taxonomy" id="166423"/>
    <lineage>
        <taxon>Eukaryota</taxon>
        <taxon>Metazoa</taxon>
        <taxon>Ecdysozoa</taxon>
        <taxon>Arthropoda</taxon>
        <taxon>Hexapoda</taxon>
        <taxon>Insecta</taxon>
        <taxon>Pterygota</taxon>
        <taxon>Neoptera</taxon>
        <taxon>Endopterygota</taxon>
        <taxon>Hymenoptera</taxon>
        <taxon>Apocrita</taxon>
        <taxon>Aculeata</taxon>
        <taxon>Apoidea</taxon>
        <taxon>Anthophila</taxon>
        <taxon>Apidae</taxon>
        <taxon>Melipona</taxon>
    </lineage>
</organism>
<evidence type="ECO:0000313" key="1">
    <source>
        <dbReference type="EMBL" id="KOX71489.1"/>
    </source>
</evidence>
<dbReference type="Proteomes" id="UP000053105">
    <property type="component" value="Unassembled WGS sequence"/>
</dbReference>